<dbReference type="STRING" id="1505087.AYJ54_34915"/>
<dbReference type="CDD" id="cd02440">
    <property type="entry name" value="AdoMet_MTases"/>
    <property type="match status" value="1"/>
</dbReference>
<gene>
    <name evidence="2" type="ORF">AYJ54_34915</name>
</gene>
<sequence>MTDHIDINLQNWEERAAIHARDVTGDYMLDRFRAGEDSLHAIESAELGDISGKRVLHLQCHIGLDTFCLARRGAAVTGLDFSGSALAIARRLSEETGIKADFVQGTVDQAADLTPGPFDLVFTTWGTICWLPHMAIWAKVIASVLAPGGELYFADAHPAFAVLEDSDGRLAPTYDFQTPADIPLRFVNETTYTGDPTILSHQSTREWIHSLSAVLGGANRCWTDDNDVSRARSLALAGFAGPGARVRTNVASSRGISANSAVVLLESEKDCVESTPRQSTRRPAECCLCTSGIAPADRRVSA</sequence>
<dbReference type="RefSeq" id="WP_082906138.1">
    <property type="nucleotide sequence ID" value="NZ_LUUB01000125.1"/>
</dbReference>
<proteinExistence type="predicted"/>
<keyword evidence="3" id="KW-1185">Reference proteome</keyword>
<evidence type="ECO:0000313" key="3">
    <source>
        <dbReference type="Proteomes" id="UP000076959"/>
    </source>
</evidence>
<dbReference type="InterPro" id="IPR041698">
    <property type="entry name" value="Methyltransf_25"/>
</dbReference>
<evidence type="ECO:0000259" key="1">
    <source>
        <dbReference type="Pfam" id="PF13649"/>
    </source>
</evidence>
<dbReference type="EMBL" id="LUUB01000125">
    <property type="protein sequence ID" value="OAE97300.1"/>
    <property type="molecule type" value="Genomic_DNA"/>
</dbReference>
<dbReference type="Pfam" id="PF13649">
    <property type="entry name" value="Methyltransf_25"/>
    <property type="match status" value="1"/>
</dbReference>
<dbReference type="OrthoDB" id="8385759at2"/>
<evidence type="ECO:0000313" key="2">
    <source>
        <dbReference type="EMBL" id="OAE97300.1"/>
    </source>
</evidence>
<organism evidence="2 3">
    <name type="scientific">Bradyrhizobium centrolobii</name>
    <dbReference type="NCBI Taxonomy" id="1505087"/>
    <lineage>
        <taxon>Bacteria</taxon>
        <taxon>Pseudomonadati</taxon>
        <taxon>Pseudomonadota</taxon>
        <taxon>Alphaproteobacteria</taxon>
        <taxon>Hyphomicrobiales</taxon>
        <taxon>Nitrobacteraceae</taxon>
        <taxon>Bradyrhizobium</taxon>
    </lineage>
</organism>
<feature type="domain" description="Methyltransferase" evidence="1">
    <location>
        <begin position="55"/>
        <end position="149"/>
    </location>
</feature>
<dbReference type="AlphaFoldDB" id="A0A176Y861"/>
<comment type="caution">
    <text evidence="2">The sequence shown here is derived from an EMBL/GenBank/DDBJ whole genome shotgun (WGS) entry which is preliminary data.</text>
</comment>
<name>A0A176Y861_9BRAD</name>
<dbReference type="Gene3D" id="3.40.50.150">
    <property type="entry name" value="Vaccinia Virus protein VP39"/>
    <property type="match status" value="1"/>
</dbReference>
<dbReference type="Proteomes" id="UP000076959">
    <property type="component" value="Unassembled WGS sequence"/>
</dbReference>
<accession>A0A176Y861</accession>
<reference evidence="2 3" key="1">
    <citation type="submission" date="2016-03" db="EMBL/GenBank/DDBJ databases">
        <title>Draft Genome Sequence of the Strain BR 10245 (Bradyrhizobium sp.) isolated from nodules of Centrolobium paraense.</title>
        <authorList>
            <person name="Simoes-Araujo J.L.Sr."/>
            <person name="Barauna A.C."/>
            <person name="Silva K."/>
            <person name="Zilli J.E."/>
        </authorList>
    </citation>
    <scope>NUCLEOTIDE SEQUENCE [LARGE SCALE GENOMIC DNA]</scope>
    <source>
        <strain evidence="2 3">BR 10245</strain>
    </source>
</reference>
<protein>
    <recommendedName>
        <fullName evidence="1">Methyltransferase domain-containing protein</fullName>
    </recommendedName>
</protein>
<dbReference type="SUPFAM" id="SSF53335">
    <property type="entry name" value="S-adenosyl-L-methionine-dependent methyltransferases"/>
    <property type="match status" value="1"/>
</dbReference>
<dbReference type="InterPro" id="IPR029063">
    <property type="entry name" value="SAM-dependent_MTases_sf"/>
</dbReference>